<dbReference type="AlphaFoldDB" id="A0A072P8W0"/>
<dbReference type="VEuPathDB" id="FungiDB:A1O9_08458"/>
<dbReference type="Proteomes" id="UP000027920">
    <property type="component" value="Unassembled WGS sequence"/>
</dbReference>
<gene>
    <name evidence="1" type="ORF">A1O9_08458</name>
</gene>
<name>A0A072P8W0_9EURO</name>
<comment type="caution">
    <text evidence="1">The sequence shown here is derived from an EMBL/GenBank/DDBJ whole genome shotgun (WGS) entry which is preliminary data.</text>
</comment>
<sequence length="79" mass="8438">MANVDGGCQAVQNQNPFDEFPCLPSTESALLHLDGITVTEKVIGQGATGIILERGHYALKLPRISRYTKIDGVPVEVGS</sequence>
<reference evidence="1 2" key="1">
    <citation type="submission" date="2013-03" db="EMBL/GenBank/DDBJ databases">
        <title>The Genome Sequence of Exophiala aquamarina CBS 119918.</title>
        <authorList>
            <consortium name="The Broad Institute Genomics Platform"/>
            <person name="Cuomo C."/>
            <person name="de Hoog S."/>
            <person name="Gorbushina A."/>
            <person name="Walker B."/>
            <person name="Young S.K."/>
            <person name="Zeng Q."/>
            <person name="Gargeya S."/>
            <person name="Fitzgerald M."/>
            <person name="Haas B."/>
            <person name="Abouelleil A."/>
            <person name="Allen A.W."/>
            <person name="Alvarado L."/>
            <person name="Arachchi H.M."/>
            <person name="Berlin A.M."/>
            <person name="Chapman S.B."/>
            <person name="Gainer-Dewar J."/>
            <person name="Goldberg J."/>
            <person name="Griggs A."/>
            <person name="Gujja S."/>
            <person name="Hansen M."/>
            <person name="Howarth C."/>
            <person name="Imamovic A."/>
            <person name="Ireland A."/>
            <person name="Larimer J."/>
            <person name="McCowan C."/>
            <person name="Murphy C."/>
            <person name="Pearson M."/>
            <person name="Poon T.W."/>
            <person name="Priest M."/>
            <person name="Roberts A."/>
            <person name="Saif S."/>
            <person name="Shea T."/>
            <person name="Sisk P."/>
            <person name="Sykes S."/>
            <person name="Wortman J."/>
            <person name="Nusbaum C."/>
            <person name="Birren B."/>
        </authorList>
    </citation>
    <scope>NUCLEOTIDE SEQUENCE [LARGE SCALE GENOMIC DNA]</scope>
    <source>
        <strain evidence="1 2">CBS 119918</strain>
    </source>
</reference>
<dbReference type="GeneID" id="25283371"/>
<evidence type="ECO:0000313" key="1">
    <source>
        <dbReference type="EMBL" id="KEF55708.1"/>
    </source>
</evidence>
<proteinExistence type="predicted"/>
<evidence type="ECO:0000313" key="2">
    <source>
        <dbReference type="Proteomes" id="UP000027920"/>
    </source>
</evidence>
<protein>
    <submittedName>
        <fullName evidence="1">Uncharacterized protein</fullName>
    </submittedName>
</protein>
<accession>A0A072P8W0</accession>
<dbReference type="EMBL" id="AMGV01000007">
    <property type="protein sequence ID" value="KEF55708.1"/>
    <property type="molecule type" value="Genomic_DNA"/>
</dbReference>
<dbReference type="RefSeq" id="XP_013258298.1">
    <property type="nucleotide sequence ID" value="XM_013402844.1"/>
</dbReference>
<dbReference type="HOGENOM" id="CLU_2606034_0_0_1"/>
<organism evidence="1 2">
    <name type="scientific">Exophiala aquamarina CBS 119918</name>
    <dbReference type="NCBI Taxonomy" id="1182545"/>
    <lineage>
        <taxon>Eukaryota</taxon>
        <taxon>Fungi</taxon>
        <taxon>Dikarya</taxon>
        <taxon>Ascomycota</taxon>
        <taxon>Pezizomycotina</taxon>
        <taxon>Eurotiomycetes</taxon>
        <taxon>Chaetothyriomycetidae</taxon>
        <taxon>Chaetothyriales</taxon>
        <taxon>Herpotrichiellaceae</taxon>
        <taxon>Exophiala</taxon>
    </lineage>
</organism>
<dbReference type="OrthoDB" id="1668230at2759"/>
<dbReference type="STRING" id="1182545.A0A072P8W0"/>
<keyword evidence="2" id="KW-1185">Reference proteome</keyword>